<evidence type="ECO:0000256" key="3">
    <source>
        <dbReference type="ARBA" id="ARBA00022729"/>
    </source>
</evidence>
<organism evidence="6 7">
    <name type="scientific">Myxococcus landrumensis</name>
    <dbReference type="NCBI Taxonomy" id="2813577"/>
    <lineage>
        <taxon>Bacteria</taxon>
        <taxon>Pseudomonadati</taxon>
        <taxon>Myxococcota</taxon>
        <taxon>Myxococcia</taxon>
        <taxon>Myxococcales</taxon>
        <taxon>Cystobacterineae</taxon>
        <taxon>Myxococcaceae</taxon>
        <taxon>Myxococcus</taxon>
    </lineage>
</organism>
<evidence type="ECO:0000256" key="2">
    <source>
        <dbReference type="ARBA" id="ARBA00022448"/>
    </source>
</evidence>
<dbReference type="InterPro" id="IPR006129">
    <property type="entry name" value="AdhesinB"/>
</dbReference>
<dbReference type="InterPro" id="IPR006127">
    <property type="entry name" value="ZnuA-like"/>
</dbReference>
<feature type="chain" id="PRO_5046286785" evidence="5">
    <location>
        <begin position="25"/>
        <end position="308"/>
    </location>
</feature>
<evidence type="ECO:0000313" key="6">
    <source>
        <dbReference type="EMBL" id="QSQ16275.1"/>
    </source>
</evidence>
<comment type="similarity">
    <text evidence="1 4">Belongs to the bacterial solute-binding protein 9 family.</text>
</comment>
<keyword evidence="7" id="KW-1185">Reference proteome</keyword>
<dbReference type="PANTHER" id="PTHR42953">
    <property type="entry name" value="HIGH-AFFINITY ZINC UPTAKE SYSTEM PROTEIN ZNUA-RELATED"/>
    <property type="match status" value="1"/>
</dbReference>
<evidence type="ECO:0000256" key="5">
    <source>
        <dbReference type="SAM" id="SignalP"/>
    </source>
</evidence>
<protein>
    <submittedName>
        <fullName evidence="6">Zinc ABC transporter substrate-binding protein</fullName>
    </submittedName>
</protein>
<evidence type="ECO:0000313" key="7">
    <source>
        <dbReference type="Proteomes" id="UP000663090"/>
    </source>
</evidence>
<keyword evidence="3 5" id="KW-0732">Signal</keyword>
<gene>
    <name evidence="6" type="ORF">JY572_09610</name>
</gene>
<dbReference type="PANTHER" id="PTHR42953:SF2">
    <property type="entry name" value="ADHESION PROTEIN"/>
    <property type="match status" value="1"/>
</dbReference>
<dbReference type="Pfam" id="PF01297">
    <property type="entry name" value="ZnuA"/>
    <property type="match status" value="1"/>
</dbReference>
<name>A0ABX7NBX5_9BACT</name>
<dbReference type="RefSeq" id="WP_206717938.1">
    <property type="nucleotide sequence ID" value="NZ_CP071091.1"/>
</dbReference>
<dbReference type="Gene3D" id="3.40.50.1980">
    <property type="entry name" value="Nitrogenase molybdenum iron protein domain"/>
    <property type="match status" value="2"/>
</dbReference>
<evidence type="ECO:0000256" key="4">
    <source>
        <dbReference type="RuleBase" id="RU003512"/>
    </source>
</evidence>
<proteinExistence type="inferred from homology"/>
<accession>A0ABX7NBX5</accession>
<feature type="signal peptide" evidence="5">
    <location>
        <begin position="1"/>
        <end position="24"/>
    </location>
</feature>
<dbReference type="InterPro" id="IPR006128">
    <property type="entry name" value="Lipoprotein_PsaA-like"/>
</dbReference>
<dbReference type="SUPFAM" id="SSF53807">
    <property type="entry name" value="Helical backbone' metal receptor"/>
    <property type="match status" value="1"/>
</dbReference>
<evidence type="ECO:0000256" key="1">
    <source>
        <dbReference type="ARBA" id="ARBA00011028"/>
    </source>
</evidence>
<dbReference type="InterPro" id="IPR050492">
    <property type="entry name" value="Bact_metal-bind_prot9"/>
</dbReference>
<sequence length="308" mass="33327">MRHFRFVAALCAALTLFIAVPARAAVNVVTTLPDLAALTKAVGGDLVQVQSMALGSQDPHRVDAKPSLALALRNADLLISVGLDLEIGWLPNLQTGSRNPRIQVGNAGFLNASQFVRLLEVPATKVDRSEGDVHPGGNPHYLYDPRQAAAVARGIAERLAQLDSKNAATYRANATRFVTELDAARVGWEKRLAGLKGVPVIAFHRTTPYLADWLGFEPIAFLEPKPGIPPNPSHVAQVLVQARQRKVRMVLIESYYNDREAKMVANMIPAQLVVLHGGTDFRAGETYIQHINEMVGNLEKALTAGKGG</sequence>
<dbReference type="Proteomes" id="UP000663090">
    <property type="component" value="Chromosome"/>
</dbReference>
<dbReference type="PRINTS" id="PR00690">
    <property type="entry name" value="ADHESNFAMILY"/>
</dbReference>
<keyword evidence="2 4" id="KW-0813">Transport</keyword>
<dbReference type="EMBL" id="CP071091">
    <property type="protein sequence ID" value="QSQ16275.1"/>
    <property type="molecule type" value="Genomic_DNA"/>
</dbReference>
<dbReference type="PRINTS" id="PR00691">
    <property type="entry name" value="ADHESINB"/>
</dbReference>
<reference evidence="6 7" key="1">
    <citation type="submission" date="2021-02" db="EMBL/GenBank/DDBJ databases">
        <title>De Novo genome assembly of isolated myxobacteria.</title>
        <authorList>
            <person name="Stevens D.C."/>
        </authorList>
    </citation>
    <scope>NUCLEOTIDE SEQUENCE [LARGE SCALE GENOMIC DNA]</scope>
    <source>
        <strain evidence="6 7">SCHIC003</strain>
    </source>
</reference>